<evidence type="ECO:0000259" key="2">
    <source>
        <dbReference type="Pfam" id="PF05617"/>
    </source>
</evidence>
<dbReference type="InterPro" id="IPR040220">
    <property type="entry name" value="DD11"/>
</dbReference>
<organism evidence="3 4">
    <name type="scientific">Trapa natans</name>
    <name type="common">Water chestnut</name>
    <dbReference type="NCBI Taxonomy" id="22666"/>
    <lineage>
        <taxon>Eukaryota</taxon>
        <taxon>Viridiplantae</taxon>
        <taxon>Streptophyta</taxon>
        <taxon>Embryophyta</taxon>
        <taxon>Tracheophyta</taxon>
        <taxon>Spermatophyta</taxon>
        <taxon>Magnoliopsida</taxon>
        <taxon>eudicotyledons</taxon>
        <taxon>Gunneridae</taxon>
        <taxon>Pentapetalae</taxon>
        <taxon>rosids</taxon>
        <taxon>malvids</taxon>
        <taxon>Myrtales</taxon>
        <taxon>Lythraceae</taxon>
        <taxon>Trapa</taxon>
    </lineage>
</organism>
<proteinExistence type="predicted"/>
<sequence>MEGWTYISHQTLSEDIIIEADMEGHISWWRLTMIVVVLAMCRVALLVEGRSNFPWEGEELPPEPRKGWNEFIMNCAKRLTNGCDQQLYDFIFMRREELEINCCYKLTGMGETCYRAIAHTMSSIERFKPWKGHIYLLSMEGYEDCVRRA</sequence>
<name>A0AAN7L4Y6_TRANT</name>
<protein>
    <recommendedName>
        <fullName evidence="2">Prolamin-like domain-containing protein</fullName>
    </recommendedName>
</protein>
<evidence type="ECO:0000313" key="3">
    <source>
        <dbReference type="EMBL" id="KAK4776348.1"/>
    </source>
</evidence>
<feature type="domain" description="Prolamin-like" evidence="2">
    <location>
        <begin position="74"/>
        <end position="123"/>
    </location>
</feature>
<comment type="caution">
    <text evidence="3">The sequence shown here is derived from an EMBL/GenBank/DDBJ whole genome shotgun (WGS) entry which is preliminary data.</text>
</comment>
<dbReference type="Pfam" id="PF05617">
    <property type="entry name" value="Prolamin_like"/>
    <property type="match status" value="1"/>
</dbReference>
<reference evidence="3 4" key="1">
    <citation type="journal article" date="2023" name="Hortic Res">
        <title>Pangenome of water caltrop reveals structural variations and asymmetric subgenome divergence after allopolyploidization.</title>
        <authorList>
            <person name="Zhang X."/>
            <person name="Chen Y."/>
            <person name="Wang L."/>
            <person name="Yuan Y."/>
            <person name="Fang M."/>
            <person name="Shi L."/>
            <person name="Lu R."/>
            <person name="Comes H.P."/>
            <person name="Ma Y."/>
            <person name="Chen Y."/>
            <person name="Huang G."/>
            <person name="Zhou Y."/>
            <person name="Zheng Z."/>
            <person name="Qiu Y."/>
        </authorList>
    </citation>
    <scope>NUCLEOTIDE SEQUENCE [LARGE SCALE GENOMIC DNA]</scope>
    <source>
        <strain evidence="3">F231</strain>
    </source>
</reference>
<accession>A0AAN7L4Y6</accession>
<dbReference type="Proteomes" id="UP001346149">
    <property type="component" value="Unassembled WGS sequence"/>
</dbReference>
<dbReference type="PANTHER" id="PTHR31207:SF35">
    <property type="entry name" value="PROLAMIN-LIKE DOMAIN-CONTAINING PROTEIN"/>
    <property type="match status" value="1"/>
</dbReference>
<dbReference type="PANTHER" id="PTHR31207">
    <property type="entry name" value="ECA1 GAMETOGENESIS FAMILY PROTEIN (DUF784)-RELATED-RELATED"/>
    <property type="match status" value="1"/>
</dbReference>
<dbReference type="AlphaFoldDB" id="A0AAN7L4Y6"/>
<gene>
    <name evidence="3" type="ORF">SAY86_005036</name>
</gene>
<evidence type="ECO:0000256" key="1">
    <source>
        <dbReference type="ARBA" id="ARBA00022729"/>
    </source>
</evidence>
<dbReference type="EMBL" id="JAXQNO010000018">
    <property type="protein sequence ID" value="KAK4776348.1"/>
    <property type="molecule type" value="Genomic_DNA"/>
</dbReference>
<keyword evidence="1" id="KW-0732">Signal</keyword>
<evidence type="ECO:0000313" key="4">
    <source>
        <dbReference type="Proteomes" id="UP001346149"/>
    </source>
</evidence>
<dbReference type="InterPro" id="IPR008502">
    <property type="entry name" value="Prolamin-like"/>
</dbReference>
<keyword evidence="4" id="KW-1185">Reference proteome</keyword>